<evidence type="ECO:0000313" key="2">
    <source>
        <dbReference type="Proteomes" id="UP000012117"/>
    </source>
</evidence>
<accession>M7AF95</accession>
<dbReference type="Pfam" id="PF03237">
    <property type="entry name" value="Terminase_6N"/>
    <property type="match status" value="1"/>
</dbReference>
<reference evidence="1 2" key="1">
    <citation type="submission" date="2013-01" db="EMBL/GenBank/DDBJ databases">
        <authorList>
            <person name="Harkins D.M."/>
            <person name="Durkin A.S."/>
            <person name="Brinkac L.M."/>
            <person name="Haft D.H."/>
            <person name="Selengut J.D."/>
            <person name="Sanka R."/>
            <person name="DePew J."/>
            <person name="Purushe J."/>
            <person name="Picardeau M."/>
            <person name="Werts C."/>
            <person name="Goarant C."/>
            <person name="Vinetz J.M."/>
            <person name="Sutton G.G."/>
            <person name="Nierman W.C."/>
            <person name="Fouts D.E."/>
        </authorList>
    </citation>
    <scope>NUCLEOTIDE SEQUENCE [LARGE SCALE GENOMIC DNA]</scope>
    <source>
        <strain evidence="1 2">200701872</strain>
    </source>
</reference>
<comment type="caution">
    <text evidence="1">The sequence shown here is derived from an EMBL/GenBank/DDBJ whole genome shotgun (WGS) entry which is preliminary data.</text>
</comment>
<dbReference type="Proteomes" id="UP000012117">
    <property type="component" value="Unassembled WGS sequence"/>
</dbReference>
<organism evidence="1 2">
    <name type="scientific">Leptospira interrogans serovar Pyrogenes str. 200701872</name>
    <dbReference type="NCBI Taxonomy" id="1193029"/>
    <lineage>
        <taxon>Bacteria</taxon>
        <taxon>Pseudomonadati</taxon>
        <taxon>Spirochaetota</taxon>
        <taxon>Spirochaetia</taxon>
        <taxon>Leptospirales</taxon>
        <taxon>Leptospiraceae</taxon>
        <taxon>Leptospira</taxon>
    </lineage>
</organism>
<dbReference type="EMBL" id="AKWN02000021">
    <property type="protein sequence ID" value="EMP09499.1"/>
    <property type="molecule type" value="Genomic_DNA"/>
</dbReference>
<name>M7AF95_LEPIR</name>
<gene>
    <name evidence="1" type="ORF">LEP1GSC124_1573</name>
</gene>
<protein>
    <submittedName>
        <fullName evidence="1">Terminase-like family protein</fullName>
    </submittedName>
</protein>
<dbReference type="Gene3D" id="3.30.420.240">
    <property type="match status" value="1"/>
</dbReference>
<dbReference type="AlphaFoldDB" id="M7AF95"/>
<sequence length="483" mass="54908">MSRQTIKTPEYTRGGILEAIRESQTMAFGDTSKDSKTFKKLHGRDDLFCFAKYVDPTFEDPPHIRKIGEALTKVARGETKRLIINAPPRHGKTLLASKIFPSWFIGNNPRKETILAAYGADLAEEYTSCQRDICESAEFRDIFPKVHVRSDSRARNRWKTTDGGVTVGAGVDGPINGRGAHLFNIDDPFKTLEDALSATNQEKVWNWYRGVARLRVYTNAAIVLTTTRWAKGDLAGRLLEQDGCIEDGGLWTVLKLPAIDVNGNALWPERFPISELNEIRKTIGEGLFQALYQQEPVDIQERLFENPNFDEPPPDLKYYGFLDPAFTCGPTSDFSALSILGINNRILNRDEASLYAAFGEIWRKPIDIVYDLVEAACIKYNTSVLYVECNSGGIFVYNDLKKRNKIKVEKHYAKEFKPLKISSWLRINWQRLFFSRFVSPAFLNQILEYGDYVKHDDAPDSLSSLIKIVANKGIPLLKRYDWL</sequence>
<dbReference type="BioCyc" id="LINT1193029:G11R4-1114-MONOMER"/>
<proteinExistence type="predicted"/>
<evidence type="ECO:0000313" key="1">
    <source>
        <dbReference type="EMBL" id="EMP09499.1"/>
    </source>
</evidence>